<dbReference type="EMBL" id="CP009268">
    <property type="protein sequence ID" value="AJA51793.1"/>
    <property type="molecule type" value="Genomic_DNA"/>
</dbReference>
<organism evidence="2 5">
    <name type="scientific">Clostridium pasteurianum DSM 525 = ATCC 6013</name>
    <dbReference type="NCBI Taxonomy" id="1262449"/>
    <lineage>
        <taxon>Bacteria</taxon>
        <taxon>Bacillati</taxon>
        <taxon>Bacillota</taxon>
        <taxon>Clostridia</taxon>
        <taxon>Eubacteriales</taxon>
        <taxon>Clostridiaceae</taxon>
        <taxon>Clostridium</taxon>
    </lineage>
</organism>
<feature type="transmembrane region" description="Helical" evidence="1">
    <location>
        <begin position="399"/>
        <end position="417"/>
    </location>
</feature>
<dbReference type="InterPro" id="IPR045691">
    <property type="entry name" value="DUF6056"/>
</dbReference>
<feature type="transmembrane region" description="Helical" evidence="1">
    <location>
        <begin position="272"/>
        <end position="292"/>
    </location>
</feature>
<dbReference type="KEGG" id="cpat:CLPA_c17350"/>
<evidence type="ECO:0000313" key="5">
    <source>
        <dbReference type="Proteomes" id="UP000030905"/>
    </source>
</evidence>
<dbReference type="Proteomes" id="UP000028042">
    <property type="component" value="Unassembled WGS sequence"/>
</dbReference>
<name>A0A0H3J9K0_CLOPA</name>
<feature type="transmembrane region" description="Helical" evidence="1">
    <location>
        <begin position="145"/>
        <end position="164"/>
    </location>
</feature>
<dbReference type="RefSeq" id="WP_003443776.1">
    <property type="nucleotide sequence ID" value="NZ_ANZB01000004.1"/>
</dbReference>
<reference evidence="2 5" key="1">
    <citation type="journal article" date="2015" name="Genome Announc.">
        <title>Complete Genome Sequence of the Nitrogen-Fixing and Solvent-Producing Clostridium pasteurianum DSM 525.</title>
        <authorList>
            <person name="Poehlein A."/>
            <person name="Grosse-Honebrink A."/>
            <person name="Zhang Y."/>
            <person name="Minton N.P."/>
            <person name="Daniel R."/>
        </authorList>
    </citation>
    <scope>NUCLEOTIDE SEQUENCE [LARGE SCALE GENOMIC DNA]</scope>
    <source>
        <strain evidence="2">DSM 525</strain>
        <strain evidence="5">DSM 525 / ATCC 6013</strain>
    </source>
</reference>
<feature type="transmembrane region" description="Helical" evidence="1">
    <location>
        <begin position="80"/>
        <end position="101"/>
    </location>
</feature>
<feature type="transmembrane region" description="Helical" evidence="1">
    <location>
        <begin position="299"/>
        <end position="321"/>
    </location>
</feature>
<keyword evidence="1" id="KW-0812">Transmembrane</keyword>
<dbReference type="PATRIC" id="fig|1262449.3.peg.1570"/>
<evidence type="ECO:0000313" key="3">
    <source>
        <dbReference type="EMBL" id="KRU12199.1"/>
    </source>
</evidence>
<evidence type="ECO:0000256" key="1">
    <source>
        <dbReference type="SAM" id="Phobius"/>
    </source>
</evidence>
<keyword evidence="1" id="KW-0472">Membrane</keyword>
<sequence length="457" mass="53330">MINQKIVKRKLILFLIFIIGFALFALLVHYVHRGGGDDANFPILIKKYNLLGWLKYRYDTWSGRLASETYCYIFGYLPLYFWKISNLIHYGILTFFLYKYYELFNKHRNNKRDYIMAVFCIILPFGMNFGALCDGAFWVTGAMNYLWITAAGIASFYPILYYSINKQYPHLFFRIIALFFGFVAGSSQEQVGTTLLVFCILFLIYIFFICRKKSLFLIIETIVVFFSFLLNYFSPGNSLRFTNEVKARIPDFLTILPYQRLEYSYRWIMDALINHMGILLILTWILLIILLVNKSKKKIIDLISMVILIVAILSIAVKSNISQFFNFQAKWGILTFSKTSYIAMAFWSFILIFTIIAAYSLYNFKIKGLAVVLLILAAYASTSLMIFSPTMYESGCRTMFVPSIILCIAILLLINDCITKYKKYALLLVLISLGFPIYQYFKFAKIFSTAFNFHYPW</sequence>
<feature type="transmembrane region" description="Helical" evidence="1">
    <location>
        <begin position="12"/>
        <end position="32"/>
    </location>
</feature>
<evidence type="ECO:0000313" key="2">
    <source>
        <dbReference type="EMBL" id="AJA51793.1"/>
    </source>
</evidence>
<feature type="transmembrane region" description="Helical" evidence="1">
    <location>
        <begin position="341"/>
        <end position="362"/>
    </location>
</feature>
<feature type="transmembrane region" description="Helical" evidence="1">
    <location>
        <begin position="171"/>
        <end position="187"/>
    </location>
</feature>
<dbReference type="Pfam" id="PF19528">
    <property type="entry name" value="DUF6056"/>
    <property type="match status" value="1"/>
</dbReference>
<dbReference type="GeneID" id="93073897"/>
<gene>
    <name evidence="2" type="ORF">CLPA_c17350</name>
    <name evidence="3" type="ORF">CP6013_01446</name>
</gene>
<keyword evidence="5" id="KW-1185">Reference proteome</keyword>
<feature type="transmembrane region" description="Helical" evidence="1">
    <location>
        <begin position="193"/>
        <end position="210"/>
    </location>
</feature>
<dbReference type="EMBL" id="JPGY02000001">
    <property type="protein sequence ID" value="KRU12199.1"/>
    <property type="molecule type" value="Genomic_DNA"/>
</dbReference>
<evidence type="ECO:0000313" key="4">
    <source>
        <dbReference type="Proteomes" id="UP000028042"/>
    </source>
</evidence>
<dbReference type="Proteomes" id="UP000030905">
    <property type="component" value="Chromosome"/>
</dbReference>
<accession>A0A0H3J9K0</accession>
<feature type="transmembrane region" description="Helical" evidence="1">
    <location>
        <begin position="369"/>
        <end position="387"/>
    </location>
</feature>
<proteinExistence type="predicted"/>
<reference evidence="3" key="2">
    <citation type="submission" date="2015-10" db="EMBL/GenBank/DDBJ databases">
        <title>Improved Draft Genome Sequence of Clostridium pasteurianum Strain ATCC 6013 (DSM 525) Using a Hybrid Next-Generation Sequencing Approach.</title>
        <authorList>
            <person name="Pyne M.E."/>
            <person name="Utturkar S.M."/>
            <person name="Brown S.D."/>
            <person name="Moo-Young M."/>
            <person name="Chung D.A."/>
            <person name="Chou P.C."/>
        </authorList>
    </citation>
    <scope>NUCLEOTIDE SEQUENCE</scope>
    <source>
        <strain evidence="3">ATCC 6013</strain>
    </source>
</reference>
<dbReference type="KEGG" id="cpae:CPAST_c17350"/>
<keyword evidence="1" id="KW-1133">Transmembrane helix</keyword>
<feature type="transmembrane region" description="Helical" evidence="1">
    <location>
        <begin position="113"/>
        <end position="139"/>
    </location>
</feature>
<protein>
    <submittedName>
        <fullName evidence="2">Uncharacterized protein</fullName>
    </submittedName>
</protein>
<feature type="transmembrane region" description="Helical" evidence="1">
    <location>
        <begin position="424"/>
        <end position="441"/>
    </location>
</feature>
<feature type="transmembrane region" description="Helical" evidence="1">
    <location>
        <begin position="215"/>
        <end position="233"/>
    </location>
</feature>
<reference evidence="3 4" key="3">
    <citation type="journal article" name="Genome Announc.">
        <title>Improved Draft Genome Sequence of Clostridium pasteurianum Strain ATCC 6013 (DSM 525) Using a Hybrid Next-Generation Sequencing Approach.</title>
        <authorList>
            <person name="Pyne M.E."/>
            <person name="Utturkar S."/>
            <person name="Brown S.D."/>
            <person name="Moo-Young M."/>
            <person name="Chung D.A."/>
            <person name="Chou C.P."/>
        </authorList>
    </citation>
    <scope>NUCLEOTIDE SEQUENCE [LARGE SCALE GENOMIC DNA]</scope>
    <source>
        <strain evidence="3 4">ATCC 6013</strain>
    </source>
</reference>
<dbReference type="AlphaFoldDB" id="A0A0H3J9K0"/>